<evidence type="ECO:0000256" key="1">
    <source>
        <dbReference type="ARBA" id="ARBA00001961"/>
    </source>
</evidence>
<reference evidence="8 9" key="1">
    <citation type="submission" date="2018-08" db="EMBL/GenBank/DDBJ databases">
        <title>Thalassotalea euphylliae genome.</title>
        <authorList>
            <person name="Summers S."/>
            <person name="Rice S.A."/>
            <person name="Freckelton M.L."/>
            <person name="Nedved B.T."/>
            <person name="Hadfield M.G."/>
        </authorList>
    </citation>
    <scope>NUCLEOTIDE SEQUENCE [LARGE SCALE GENOMIC DNA]</scope>
    <source>
        <strain evidence="8 9">H2</strain>
    </source>
</reference>
<protein>
    <submittedName>
        <fullName evidence="8">Proline hydroxylase</fullName>
    </submittedName>
</protein>
<proteinExistence type="predicted"/>
<dbReference type="GO" id="GO:0031543">
    <property type="term" value="F:peptidyl-proline dioxygenase activity"/>
    <property type="evidence" value="ECO:0007669"/>
    <property type="project" value="TreeGrafter"/>
</dbReference>
<keyword evidence="2" id="KW-0479">Metal-binding</keyword>
<dbReference type="GO" id="GO:0005737">
    <property type="term" value="C:cytoplasm"/>
    <property type="evidence" value="ECO:0007669"/>
    <property type="project" value="TreeGrafter"/>
</dbReference>
<dbReference type="GO" id="GO:0005506">
    <property type="term" value="F:iron ion binding"/>
    <property type="evidence" value="ECO:0007669"/>
    <property type="project" value="InterPro"/>
</dbReference>
<keyword evidence="3" id="KW-0847">Vitamin C</keyword>
<dbReference type="PANTHER" id="PTHR12117">
    <property type="entry name" value="HISTONE ACETYLTRANSFERASE COMPLEX"/>
    <property type="match status" value="1"/>
</dbReference>
<evidence type="ECO:0000256" key="2">
    <source>
        <dbReference type="ARBA" id="ARBA00022723"/>
    </source>
</evidence>
<evidence type="ECO:0000259" key="7">
    <source>
        <dbReference type="PROSITE" id="PS51471"/>
    </source>
</evidence>
<organism evidence="8 9">
    <name type="scientific">Thalassotalea euphylliae</name>
    <dbReference type="NCBI Taxonomy" id="1655234"/>
    <lineage>
        <taxon>Bacteria</taxon>
        <taxon>Pseudomonadati</taxon>
        <taxon>Pseudomonadota</taxon>
        <taxon>Gammaproteobacteria</taxon>
        <taxon>Alteromonadales</taxon>
        <taxon>Colwelliaceae</taxon>
        <taxon>Thalassotalea</taxon>
    </lineage>
</organism>
<evidence type="ECO:0000256" key="4">
    <source>
        <dbReference type="ARBA" id="ARBA00022964"/>
    </source>
</evidence>
<keyword evidence="5" id="KW-0560">Oxidoreductase</keyword>
<dbReference type="InterPro" id="IPR039558">
    <property type="entry name" value="TPA1/OFD1_N"/>
</dbReference>
<dbReference type="InterPro" id="IPR051842">
    <property type="entry name" value="uS12_prolyl_hydroxylase"/>
</dbReference>
<dbReference type="SMART" id="SM00702">
    <property type="entry name" value="P4Hc"/>
    <property type="match status" value="1"/>
</dbReference>
<dbReference type="PROSITE" id="PS51471">
    <property type="entry name" value="FE2OG_OXY"/>
    <property type="match status" value="1"/>
</dbReference>
<feature type="domain" description="Fe2OG dioxygenase" evidence="7">
    <location>
        <begin position="138"/>
        <end position="238"/>
    </location>
</feature>
<dbReference type="AlphaFoldDB" id="A0A3E0UHS9"/>
<name>A0A3E0UHS9_9GAMM</name>
<comment type="caution">
    <text evidence="8">The sequence shown here is derived from an EMBL/GenBank/DDBJ whole genome shotgun (WGS) entry which is preliminary data.</text>
</comment>
<evidence type="ECO:0000313" key="9">
    <source>
        <dbReference type="Proteomes" id="UP000256999"/>
    </source>
</evidence>
<dbReference type="OrthoDB" id="9783171at2"/>
<dbReference type="PANTHER" id="PTHR12117:SF0">
    <property type="entry name" value="PROLYL 3-HYDROXYLASE OGFOD1"/>
    <property type="match status" value="1"/>
</dbReference>
<dbReference type="GO" id="GO:0006449">
    <property type="term" value="P:regulation of translational termination"/>
    <property type="evidence" value="ECO:0007669"/>
    <property type="project" value="TreeGrafter"/>
</dbReference>
<accession>A0A3E0UHS9</accession>
<gene>
    <name evidence="8" type="ORF">DXX92_12960</name>
</gene>
<dbReference type="InterPro" id="IPR006620">
    <property type="entry name" value="Pro_4_hyd_alph"/>
</dbReference>
<evidence type="ECO:0000313" key="8">
    <source>
        <dbReference type="EMBL" id="REL36157.1"/>
    </source>
</evidence>
<evidence type="ECO:0000256" key="5">
    <source>
        <dbReference type="ARBA" id="ARBA00023002"/>
    </source>
</evidence>
<keyword evidence="6" id="KW-0408">Iron</keyword>
<evidence type="ECO:0000256" key="6">
    <source>
        <dbReference type="ARBA" id="ARBA00023004"/>
    </source>
</evidence>
<dbReference type="Gene3D" id="2.60.120.620">
    <property type="entry name" value="q2cbj1_9rhob like domain"/>
    <property type="match status" value="1"/>
</dbReference>
<sequence>MGKKLTQLTINPTLDSDKQAVLKAEFADYGIVRIFDFLNTEGAEELSRCLHHDISFNNAFFLNHQNREASDEQIAQLPIAQRREMYQAIYQLAAQGQGFLYGRHKASDASPAIIDEALKLINDEACLSVIKHITGDDDLSHADGQATRYRVGDFLTRHIDNLPSETRKYAYVLGLSPNWHPDWGGLLQMFEPDGTPTQSYMPKYNSLTLFDVNKVHSVTSIAPFSPASRYSLTGWFRS</sequence>
<dbReference type="Pfam" id="PF13661">
    <property type="entry name" value="2OG-FeII_Oxy_4"/>
    <property type="match status" value="1"/>
</dbReference>
<keyword evidence="4" id="KW-0223">Dioxygenase</keyword>
<dbReference type="GO" id="GO:0031418">
    <property type="term" value="F:L-ascorbic acid binding"/>
    <property type="evidence" value="ECO:0007669"/>
    <property type="project" value="UniProtKB-KW"/>
</dbReference>
<dbReference type="InterPro" id="IPR005123">
    <property type="entry name" value="Oxoglu/Fe-dep_dioxygenase_dom"/>
</dbReference>
<dbReference type="EMBL" id="QUOV01000001">
    <property type="protein sequence ID" value="REL36157.1"/>
    <property type="molecule type" value="Genomic_DNA"/>
</dbReference>
<evidence type="ECO:0000256" key="3">
    <source>
        <dbReference type="ARBA" id="ARBA00022896"/>
    </source>
</evidence>
<comment type="cofactor">
    <cofactor evidence="1">
        <name>L-ascorbate</name>
        <dbReference type="ChEBI" id="CHEBI:38290"/>
    </cofactor>
</comment>
<dbReference type="Proteomes" id="UP000256999">
    <property type="component" value="Unassembled WGS sequence"/>
</dbReference>